<dbReference type="Pfam" id="PF08447">
    <property type="entry name" value="PAS_3"/>
    <property type="match status" value="1"/>
</dbReference>
<feature type="region of interest" description="Disordered" evidence="13">
    <location>
        <begin position="87"/>
        <end position="113"/>
    </location>
</feature>
<dbReference type="Pfam" id="PF02518">
    <property type="entry name" value="HATPase_c"/>
    <property type="match status" value="1"/>
</dbReference>
<dbReference type="InterPro" id="IPR036890">
    <property type="entry name" value="HATPase_C_sf"/>
</dbReference>
<name>A0A7C3ZV01_9CYAN</name>
<evidence type="ECO:0000256" key="7">
    <source>
        <dbReference type="ARBA" id="ARBA00022741"/>
    </source>
</evidence>
<dbReference type="PANTHER" id="PTHR42878:SF7">
    <property type="entry name" value="SENSOR HISTIDINE KINASE GLRK"/>
    <property type="match status" value="1"/>
</dbReference>
<dbReference type="InterPro" id="IPR003594">
    <property type="entry name" value="HATPase_dom"/>
</dbReference>
<dbReference type="InterPro" id="IPR013656">
    <property type="entry name" value="PAS_4"/>
</dbReference>
<evidence type="ECO:0000259" key="16">
    <source>
        <dbReference type="PROSITE" id="PS50112"/>
    </source>
</evidence>
<protein>
    <recommendedName>
        <fullName evidence="3">histidine kinase</fullName>
        <ecNumber evidence="3">2.7.13.3</ecNumber>
    </recommendedName>
</protein>
<dbReference type="SMART" id="SM00086">
    <property type="entry name" value="PAC"/>
    <property type="match status" value="2"/>
</dbReference>
<keyword evidence="6 14" id="KW-0812">Transmembrane</keyword>
<organism evidence="18">
    <name type="scientific">Planktothricoides sp. SpSt-374</name>
    <dbReference type="NCBI Taxonomy" id="2282167"/>
    <lineage>
        <taxon>Bacteria</taxon>
        <taxon>Bacillati</taxon>
        <taxon>Cyanobacteriota</taxon>
        <taxon>Cyanophyceae</taxon>
        <taxon>Oscillatoriophycideae</taxon>
        <taxon>Oscillatoriales</taxon>
        <taxon>Oscillatoriaceae</taxon>
        <taxon>Planktothricoides</taxon>
    </lineage>
</organism>
<evidence type="ECO:0000256" key="12">
    <source>
        <dbReference type="ARBA" id="ARBA00023136"/>
    </source>
</evidence>
<dbReference type="GO" id="GO:0000155">
    <property type="term" value="F:phosphorelay sensor kinase activity"/>
    <property type="evidence" value="ECO:0007669"/>
    <property type="project" value="InterPro"/>
</dbReference>
<evidence type="ECO:0000256" key="10">
    <source>
        <dbReference type="ARBA" id="ARBA00022989"/>
    </source>
</evidence>
<evidence type="ECO:0000259" key="17">
    <source>
        <dbReference type="PROSITE" id="PS50113"/>
    </source>
</evidence>
<comment type="subcellular location">
    <subcellularLocation>
        <location evidence="2">Membrane</location>
        <topology evidence="2">Multi-pass membrane protein</topology>
    </subcellularLocation>
</comment>
<dbReference type="GO" id="GO:0000156">
    <property type="term" value="F:phosphorelay response regulator activity"/>
    <property type="evidence" value="ECO:0007669"/>
    <property type="project" value="TreeGrafter"/>
</dbReference>
<keyword evidence="7" id="KW-0547">Nucleotide-binding</keyword>
<sequence length="856" mass="95948">MEWFQIGKIIARSLLRASTVIWVPHPLNLGARSGFPASPLHSPPALQWGIVVVAVTLGLLAGVAMVWRRHPPGIWVKSRLVGAGFKPPPTSEKACDERSQREQGTSDNINEERSRLAIEAANDGIWDWDIKGGTFFGSDRAHQLLGIKPGAYEWNYKNISRLIHPKDRKHFVCSLRQHLRTGELFRVELRLQMADGSYGWFMVKGKAIWDAAGKPTRMVGPLISINYRKSIEEIERQTRENLEKNVTASTTELTRINQFLKAEIRIRSVIEDALWQNIEKLHLNGLLLQNILDTLPVGVWVVDGMCRIVQANPAAKEIWGQTRAEFTPDLAQYKAWRRGEELFAPIGKPIAPDEWTIARAVARGESSSGEILEIQCFNHDANTTLEGVGTGEENSPQATPDGLRKTIVCWAVPLCNAQGEAIGAIAVFRDITELRQVEAALRRSEQELRKERNFISTILDSVGALVLVLDTQGRIESANRACLELLGLKEDGDNSQEVERVSLWQPEYVDSPPHIRDSHKSGFDYPLNQTPLLEGRYFWDISVGDGAEVRAIWGQLTSEMVPLQLENYWLGADGEQHLISWFLTLLPDANGQIQHIIAAGMDISDRERTAQIQASLERERELSQLQRRFFSMVSHEFRTPLSTILMSTQILQNSSSQWLNPKAIRNLLRIETSVLRALRLLDDIMTINQAETGRLKCQPHPIDLWDFCRQVVEEMEMLGDGATKIDWAVKAENVPQPVMVFLDEKLLRSILCNLLSNGLKYSPAGAKVEMLALVEPFQVVLRITDTGMGIAPADLSRLFEAFYRTEEALKLPGSGLGLTVVKKCVDLHRGTITVESQLGLGSIFTVTLPQMTNFGV</sequence>
<dbReference type="GO" id="GO:0016020">
    <property type="term" value="C:membrane"/>
    <property type="evidence" value="ECO:0007669"/>
    <property type="project" value="UniProtKB-SubCell"/>
</dbReference>
<evidence type="ECO:0000256" key="8">
    <source>
        <dbReference type="ARBA" id="ARBA00022777"/>
    </source>
</evidence>
<dbReference type="InterPro" id="IPR036097">
    <property type="entry name" value="HisK_dim/P_sf"/>
</dbReference>
<dbReference type="GO" id="GO:0005524">
    <property type="term" value="F:ATP binding"/>
    <property type="evidence" value="ECO:0007669"/>
    <property type="project" value="UniProtKB-KW"/>
</dbReference>
<evidence type="ECO:0000256" key="3">
    <source>
        <dbReference type="ARBA" id="ARBA00012438"/>
    </source>
</evidence>
<dbReference type="PANTHER" id="PTHR42878">
    <property type="entry name" value="TWO-COMPONENT HISTIDINE KINASE"/>
    <property type="match status" value="1"/>
</dbReference>
<dbReference type="SMART" id="SM00387">
    <property type="entry name" value="HATPase_c"/>
    <property type="match status" value="1"/>
</dbReference>
<dbReference type="PROSITE" id="PS50109">
    <property type="entry name" value="HIS_KIN"/>
    <property type="match status" value="1"/>
</dbReference>
<dbReference type="InterPro" id="IPR004358">
    <property type="entry name" value="Sig_transdc_His_kin-like_C"/>
</dbReference>
<reference evidence="18" key="1">
    <citation type="journal article" date="2020" name="mSystems">
        <title>Genome- and Community-Level Interaction Insights into Carbon Utilization and Element Cycling Functions of Hydrothermarchaeota in Hydrothermal Sediment.</title>
        <authorList>
            <person name="Zhou Z."/>
            <person name="Liu Y."/>
            <person name="Xu W."/>
            <person name="Pan J."/>
            <person name="Luo Z.H."/>
            <person name="Li M."/>
        </authorList>
    </citation>
    <scope>NUCLEOTIDE SEQUENCE [LARGE SCALE GENOMIC DNA]</scope>
    <source>
        <strain evidence="18">SpSt-374</strain>
    </source>
</reference>
<gene>
    <name evidence="18" type="ORF">ENR15_02570</name>
</gene>
<keyword evidence="10 14" id="KW-1133">Transmembrane helix</keyword>
<evidence type="ECO:0000256" key="5">
    <source>
        <dbReference type="ARBA" id="ARBA00022679"/>
    </source>
</evidence>
<keyword evidence="11" id="KW-0902">Two-component regulatory system</keyword>
<dbReference type="InterPro" id="IPR000014">
    <property type="entry name" value="PAS"/>
</dbReference>
<dbReference type="InterPro" id="IPR035965">
    <property type="entry name" value="PAS-like_dom_sf"/>
</dbReference>
<feature type="domain" description="PAS" evidence="16">
    <location>
        <begin position="110"/>
        <end position="182"/>
    </location>
</feature>
<evidence type="ECO:0000256" key="9">
    <source>
        <dbReference type="ARBA" id="ARBA00022840"/>
    </source>
</evidence>
<dbReference type="Gene3D" id="3.30.450.20">
    <property type="entry name" value="PAS domain"/>
    <property type="match status" value="4"/>
</dbReference>
<dbReference type="InterPro" id="IPR003661">
    <property type="entry name" value="HisK_dim/P_dom"/>
</dbReference>
<dbReference type="GO" id="GO:0030295">
    <property type="term" value="F:protein kinase activator activity"/>
    <property type="evidence" value="ECO:0007669"/>
    <property type="project" value="TreeGrafter"/>
</dbReference>
<keyword evidence="9" id="KW-0067">ATP-binding</keyword>
<comment type="catalytic activity">
    <reaction evidence="1">
        <text>ATP + protein L-histidine = ADP + protein N-phospho-L-histidine.</text>
        <dbReference type="EC" id="2.7.13.3"/>
    </reaction>
</comment>
<evidence type="ECO:0000256" key="4">
    <source>
        <dbReference type="ARBA" id="ARBA00022553"/>
    </source>
</evidence>
<keyword evidence="4" id="KW-0597">Phosphoprotein</keyword>
<evidence type="ECO:0000256" key="14">
    <source>
        <dbReference type="SAM" id="Phobius"/>
    </source>
</evidence>
<dbReference type="PROSITE" id="PS50113">
    <property type="entry name" value="PAC"/>
    <property type="match status" value="2"/>
</dbReference>
<dbReference type="CDD" id="cd00130">
    <property type="entry name" value="PAS"/>
    <property type="match status" value="1"/>
</dbReference>
<dbReference type="Gene3D" id="3.30.565.10">
    <property type="entry name" value="Histidine kinase-like ATPase, C-terminal domain"/>
    <property type="match status" value="1"/>
</dbReference>
<dbReference type="InterPro" id="IPR013655">
    <property type="entry name" value="PAS_fold_3"/>
</dbReference>
<dbReference type="SUPFAM" id="SSF55874">
    <property type="entry name" value="ATPase domain of HSP90 chaperone/DNA topoisomerase II/histidine kinase"/>
    <property type="match status" value="1"/>
</dbReference>
<dbReference type="CDD" id="cd00082">
    <property type="entry name" value="HisKA"/>
    <property type="match status" value="1"/>
</dbReference>
<dbReference type="SUPFAM" id="SSF55785">
    <property type="entry name" value="PYP-like sensor domain (PAS domain)"/>
    <property type="match status" value="4"/>
</dbReference>
<dbReference type="Pfam" id="PF00512">
    <property type="entry name" value="HisKA"/>
    <property type="match status" value="1"/>
</dbReference>
<dbReference type="FunFam" id="3.30.565.10:FF:000006">
    <property type="entry name" value="Sensor histidine kinase WalK"/>
    <property type="match status" value="1"/>
</dbReference>
<dbReference type="InterPro" id="IPR000700">
    <property type="entry name" value="PAS-assoc_C"/>
</dbReference>
<dbReference type="CDD" id="cd00075">
    <property type="entry name" value="HATPase"/>
    <property type="match status" value="1"/>
</dbReference>
<evidence type="ECO:0000256" key="6">
    <source>
        <dbReference type="ARBA" id="ARBA00022692"/>
    </source>
</evidence>
<dbReference type="PROSITE" id="PS50112">
    <property type="entry name" value="PAS"/>
    <property type="match status" value="3"/>
</dbReference>
<evidence type="ECO:0000256" key="13">
    <source>
        <dbReference type="SAM" id="MobiDB-lite"/>
    </source>
</evidence>
<dbReference type="EC" id="2.7.13.3" evidence="3"/>
<feature type="domain" description="PAS" evidence="16">
    <location>
        <begin position="451"/>
        <end position="491"/>
    </location>
</feature>
<evidence type="ECO:0000256" key="1">
    <source>
        <dbReference type="ARBA" id="ARBA00000085"/>
    </source>
</evidence>
<keyword evidence="12 14" id="KW-0472">Membrane</keyword>
<dbReference type="SMART" id="SM00388">
    <property type="entry name" value="HisKA"/>
    <property type="match status" value="1"/>
</dbReference>
<accession>A0A7C3ZV01</accession>
<dbReference type="SMART" id="SM00091">
    <property type="entry name" value="PAS"/>
    <property type="match status" value="3"/>
</dbReference>
<dbReference type="Pfam" id="PF08448">
    <property type="entry name" value="PAS_4"/>
    <property type="match status" value="1"/>
</dbReference>
<dbReference type="EMBL" id="DSPX01000020">
    <property type="protein sequence ID" value="HGF99566.1"/>
    <property type="molecule type" value="Genomic_DNA"/>
</dbReference>
<keyword evidence="8" id="KW-0418">Kinase</keyword>
<keyword evidence="5" id="KW-0808">Transferase</keyword>
<proteinExistence type="predicted"/>
<dbReference type="AlphaFoldDB" id="A0A7C3ZV01"/>
<evidence type="ECO:0000259" key="15">
    <source>
        <dbReference type="PROSITE" id="PS50109"/>
    </source>
</evidence>
<dbReference type="SUPFAM" id="SSF47384">
    <property type="entry name" value="Homodimeric domain of signal transducing histidine kinase"/>
    <property type="match status" value="1"/>
</dbReference>
<comment type="caution">
    <text evidence="18">The sequence shown here is derived from an EMBL/GenBank/DDBJ whole genome shotgun (WGS) entry which is preliminary data.</text>
</comment>
<feature type="transmembrane region" description="Helical" evidence="14">
    <location>
        <begin position="45"/>
        <end position="67"/>
    </location>
</feature>
<dbReference type="InterPro" id="IPR001610">
    <property type="entry name" value="PAC"/>
</dbReference>
<dbReference type="Gene3D" id="1.10.287.130">
    <property type="match status" value="1"/>
</dbReference>
<feature type="domain" description="PAS" evidence="16">
    <location>
        <begin position="284"/>
        <end position="326"/>
    </location>
</feature>
<evidence type="ECO:0000256" key="11">
    <source>
        <dbReference type="ARBA" id="ARBA00023012"/>
    </source>
</evidence>
<dbReference type="InterPro" id="IPR050351">
    <property type="entry name" value="BphY/WalK/GraS-like"/>
</dbReference>
<dbReference type="NCBIfam" id="TIGR00229">
    <property type="entry name" value="sensory_box"/>
    <property type="match status" value="1"/>
</dbReference>
<dbReference type="PRINTS" id="PR00344">
    <property type="entry name" value="BCTRLSENSOR"/>
</dbReference>
<dbReference type="InterPro" id="IPR005467">
    <property type="entry name" value="His_kinase_dom"/>
</dbReference>
<feature type="domain" description="Histidine kinase" evidence="15">
    <location>
        <begin position="632"/>
        <end position="852"/>
    </location>
</feature>
<dbReference type="Pfam" id="PF13188">
    <property type="entry name" value="PAS_8"/>
    <property type="match status" value="2"/>
</dbReference>
<feature type="domain" description="PAC" evidence="17">
    <location>
        <begin position="185"/>
        <end position="237"/>
    </location>
</feature>
<evidence type="ECO:0000256" key="2">
    <source>
        <dbReference type="ARBA" id="ARBA00004141"/>
    </source>
</evidence>
<feature type="domain" description="PAC" evidence="17">
    <location>
        <begin position="390"/>
        <end position="443"/>
    </location>
</feature>
<dbReference type="GO" id="GO:0007234">
    <property type="term" value="P:osmosensory signaling via phosphorelay pathway"/>
    <property type="evidence" value="ECO:0007669"/>
    <property type="project" value="TreeGrafter"/>
</dbReference>
<evidence type="ECO:0000313" key="18">
    <source>
        <dbReference type="EMBL" id="HGF99566.1"/>
    </source>
</evidence>